<comment type="caution">
    <text evidence="6">The sequence shown here is derived from an EMBL/GenBank/DDBJ whole genome shotgun (WGS) entry which is preliminary data.</text>
</comment>
<dbReference type="Proteomes" id="UP001501844">
    <property type="component" value="Unassembled WGS sequence"/>
</dbReference>
<dbReference type="PANTHER" id="PTHR30346">
    <property type="entry name" value="TRANSCRIPTIONAL DUAL REGULATOR HCAR-RELATED"/>
    <property type="match status" value="1"/>
</dbReference>
<dbReference type="InterPro" id="IPR005119">
    <property type="entry name" value="LysR_subst-bd"/>
</dbReference>
<dbReference type="InterPro" id="IPR000847">
    <property type="entry name" value="LysR_HTH_N"/>
</dbReference>
<accession>A0ABP8FG27</accession>
<dbReference type="PRINTS" id="PR00039">
    <property type="entry name" value="HTHLYSR"/>
</dbReference>
<dbReference type="Pfam" id="PF00126">
    <property type="entry name" value="HTH_1"/>
    <property type="match status" value="1"/>
</dbReference>
<keyword evidence="2" id="KW-0805">Transcription regulation</keyword>
<comment type="similarity">
    <text evidence="1">Belongs to the LysR transcriptional regulatory family.</text>
</comment>
<keyword evidence="4" id="KW-0804">Transcription</keyword>
<dbReference type="InterPro" id="IPR036390">
    <property type="entry name" value="WH_DNA-bd_sf"/>
</dbReference>
<evidence type="ECO:0000256" key="4">
    <source>
        <dbReference type="ARBA" id="ARBA00023163"/>
    </source>
</evidence>
<proteinExistence type="inferred from homology"/>
<dbReference type="RefSeq" id="WP_345164305.1">
    <property type="nucleotide sequence ID" value="NZ_BAABGX010000002.1"/>
</dbReference>
<organism evidence="6 7">
    <name type="scientific">Nibribacter koreensis</name>
    <dbReference type="NCBI Taxonomy" id="1084519"/>
    <lineage>
        <taxon>Bacteria</taxon>
        <taxon>Pseudomonadati</taxon>
        <taxon>Bacteroidota</taxon>
        <taxon>Cytophagia</taxon>
        <taxon>Cytophagales</taxon>
        <taxon>Hymenobacteraceae</taxon>
        <taxon>Nibribacter</taxon>
    </lineage>
</organism>
<dbReference type="PANTHER" id="PTHR30346:SF28">
    <property type="entry name" value="HTH-TYPE TRANSCRIPTIONAL REGULATOR CYNR"/>
    <property type="match status" value="1"/>
</dbReference>
<evidence type="ECO:0000313" key="6">
    <source>
        <dbReference type="EMBL" id="GAA4302972.1"/>
    </source>
</evidence>
<dbReference type="SUPFAM" id="SSF46785">
    <property type="entry name" value="Winged helix' DNA-binding domain"/>
    <property type="match status" value="1"/>
</dbReference>
<dbReference type="InterPro" id="IPR036388">
    <property type="entry name" value="WH-like_DNA-bd_sf"/>
</dbReference>
<sequence>MTNAQTTSQNPLDLQQIKYFLALAQELHFWNTAEKMFITQSALSRQIKALEDELGVTLFERSKRSVKLTEAGAFLRDRWTPMLEEISRTHRQARKIHEGALGSITIGYPGSVAYGFLPEVVSRIAQTLPELKVELVEPVDISFEELLLDFQMDLSFRRDPAENPSLTSQCLYSEPMALIVPQNHWVTQENFKGLQELQEEKFILSGLHQKTHYVNTLKQIFTEYDFTPNVHIESDFGAMILGLVARGLGISLMPSSYAFGAPPNVRFIHLPQKVNLYMTWRKDDNSPVLKNVLELAQQIALEFAQGGNPV</sequence>
<name>A0ABP8FG27_9BACT</name>
<dbReference type="Gene3D" id="1.10.10.10">
    <property type="entry name" value="Winged helix-like DNA-binding domain superfamily/Winged helix DNA-binding domain"/>
    <property type="match status" value="1"/>
</dbReference>
<keyword evidence="7" id="KW-1185">Reference proteome</keyword>
<dbReference type="Gene3D" id="3.40.190.10">
    <property type="entry name" value="Periplasmic binding protein-like II"/>
    <property type="match status" value="2"/>
</dbReference>
<dbReference type="Pfam" id="PF03466">
    <property type="entry name" value="LysR_substrate"/>
    <property type="match status" value="1"/>
</dbReference>
<evidence type="ECO:0000313" key="7">
    <source>
        <dbReference type="Proteomes" id="UP001501844"/>
    </source>
</evidence>
<evidence type="ECO:0000256" key="3">
    <source>
        <dbReference type="ARBA" id="ARBA00023125"/>
    </source>
</evidence>
<dbReference type="CDD" id="cd08414">
    <property type="entry name" value="PBP2_LTTR_aromatics_like"/>
    <property type="match status" value="1"/>
</dbReference>
<reference evidence="7" key="1">
    <citation type="journal article" date="2019" name="Int. J. Syst. Evol. Microbiol.">
        <title>The Global Catalogue of Microorganisms (GCM) 10K type strain sequencing project: providing services to taxonomists for standard genome sequencing and annotation.</title>
        <authorList>
            <consortium name="The Broad Institute Genomics Platform"/>
            <consortium name="The Broad Institute Genome Sequencing Center for Infectious Disease"/>
            <person name="Wu L."/>
            <person name="Ma J."/>
        </authorList>
    </citation>
    <scope>NUCLEOTIDE SEQUENCE [LARGE SCALE GENOMIC DNA]</scope>
    <source>
        <strain evidence="7">JCM 17917</strain>
    </source>
</reference>
<dbReference type="PROSITE" id="PS50931">
    <property type="entry name" value="HTH_LYSR"/>
    <property type="match status" value="1"/>
</dbReference>
<evidence type="ECO:0000256" key="2">
    <source>
        <dbReference type="ARBA" id="ARBA00023015"/>
    </source>
</evidence>
<feature type="domain" description="HTH lysR-type" evidence="5">
    <location>
        <begin position="12"/>
        <end position="69"/>
    </location>
</feature>
<keyword evidence="3" id="KW-0238">DNA-binding</keyword>
<evidence type="ECO:0000259" key="5">
    <source>
        <dbReference type="PROSITE" id="PS50931"/>
    </source>
</evidence>
<dbReference type="EMBL" id="BAABGX010000002">
    <property type="protein sequence ID" value="GAA4302972.1"/>
    <property type="molecule type" value="Genomic_DNA"/>
</dbReference>
<gene>
    <name evidence="6" type="ORF">GCM10023183_15150</name>
</gene>
<protein>
    <submittedName>
        <fullName evidence="6">LysR family transcriptional regulator</fullName>
    </submittedName>
</protein>
<dbReference type="SUPFAM" id="SSF53850">
    <property type="entry name" value="Periplasmic binding protein-like II"/>
    <property type="match status" value="1"/>
</dbReference>
<evidence type="ECO:0000256" key="1">
    <source>
        <dbReference type="ARBA" id="ARBA00009437"/>
    </source>
</evidence>